<proteinExistence type="inferred from homology"/>
<accession>A0A366MSR6</accession>
<evidence type="ECO:0000256" key="9">
    <source>
        <dbReference type="ARBA" id="ARBA00023027"/>
    </source>
</evidence>
<feature type="transmembrane region" description="Helical" evidence="11">
    <location>
        <begin position="6"/>
        <end position="29"/>
    </location>
</feature>
<reference evidence="13 14" key="1">
    <citation type="submission" date="2017-10" db="EMBL/GenBank/DDBJ databases">
        <title>Genomics of the genus Arcobacter.</title>
        <authorList>
            <person name="Perez-Cataluna A."/>
            <person name="Figueras M.J."/>
        </authorList>
    </citation>
    <scope>NUCLEOTIDE SEQUENCE [LARGE SCALE GENOMIC DNA]</scope>
    <source>
        <strain evidence="13 14">CECT 9230</strain>
    </source>
</reference>
<evidence type="ECO:0000256" key="5">
    <source>
        <dbReference type="ARBA" id="ARBA00022692"/>
    </source>
</evidence>
<dbReference type="Pfam" id="PF00507">
    <property type="entry name" value="Oxidored_q4"/>
    <property type="match status" value="1"/>
</dbReference>
<keyword evidence="5 11" id="KW-0812">Transmembrane</keyword>
<name>A0A366MSR6_9BACT</name>
<comment type="catalytic activity">
    <reaction evidence="11 12">
        <text>a quinone + NADH + 5 H(+)(in) = a quinol + NAD(+) + 4 H(+)(out)</text>
        <dbReference type="Rhea" id="RHEA:57888"/>
        <dbReference type="ChEBI" id="CHEBI:15378"/>
        <dbReference type="ChEBI" id="CHEBI:24646"/>
        <dbReference type="ChEBI" id="CHEBI:57540"/>
        <dbReference type="ChEBI" id="CHEBI:57945"/>
        <dbReference type="ChEBI" id="CHEBI:132124"/>
    </reaction>
</comment>
<evidence type="ECO:0000256" key="1">
    <source>
        <dbReference type="ARBA" id="ARBA00004141"/>
    </source>
</evidence>
<evidence type="ECO:0000313" key="13">
    <source>
        <dbReference type="EMBL" id="RBQ29097.1"/>
    </source>
</evidence>
<dbReference type="OrthoDB" id="9791970at2"/>
<evidence type="ECO:0000256" key="8">
    <source>
        <dbReference type="ARBA" id="ARBA00022989"/>
    </source>
</evidence>
<dbReference type="EC" id="7.1.1.-" evidence="11"/>
<keyword evidence="9 11" id="KW-0520">NAD</keyword>
<evidence type="ECO:0000256" key="6">
    <source>
        <dbReference type="ARBA" id="ARBA00022719"/>
    </source>
</evidence>
<dbReference type="Proteomes" id="UP000252669">
    <property type="component" value="Unassembled WGS sequence"/>
</dbReference>
<dbReference type="GO" id="GO:0008137">
    <property type="term" value="F:NADH dehydrogenase (ubiquinone) activity"/>
    <property type="evidence" value="ECO:0007669"/>
    <property type="project" value="InterPro"/>
</dbReference>
<protein>
    <recommendedName>
        <fullName evidence="11">NADH-quinone oxidoreductase subunit A</fullName>
        <ecNumber evidence="11">7.1.1.-</ecNumber>
    </recommendedName>
    <alternativeName>
        <fullName evidence="11">NADH dehydrogenase I subunit A</fullName>
    </alternativeName>
    <alternativeName>
        <fullName evidence="11">NDH-1 subunit A</fullName>
    </alternativeName>
    <alternativeName>
        <fullName evidence="11">NUO1</fullName>
    </alternativeName>
</protein>
<keyword evidence="4 11" id="KW-1003">Cell membrane</keyword>
<comment type="subcellular location">
    <subcellularLocation>
        <location evidence="11 12">Cell membrane</location>
        <topology evidence="11 12">Multi-pass membrane protein</topology>
    </subcellularLocation>
    <subcellularLocation>
        <location evidence="1">Membrane</location>
        <topology evidence="1">Multi-pass membrane protein</topology>
    </subcellularLocation>
</comment>
<dbReference type="InterPro" id="IPR038430">
    <property type="entry name" value="NDAH_ubi_oxred_su3_sf"/>
</dbReference>
<comment type="function">
    <text evidence="11">NDH-1 shuttles electrons from NADH, via FMN and iron-sulfur (Fe-S) centers, to quinones in the respiratory chain. The immediate electron acceptor for the enzyme in this species is believed to be ubiquinone. Couples the redox reaction to proton translocation (for every two electrons transferred, four hydrogen ions are translocated across the cytoplasmic membrane), and thus conserves the redox energy in a proton gradient.</text>
</comment>
<dbReference type="GO" id="GO:0030964">
    <property type="term" value="C:NADH dehydrogenase complex"/>
    <property type="evidence" value="ECO:0007669"/>
    <property type="project" value="TreeGrafter"/>
</dbReference>
<comment type="similarity">
    <text evidence="2 11 12">Belongs to the complex I subunit 3 family.</text>
</comment>
<keyword evidence="8 11" id="KW-1133">Transmembrane helix</keyword>
<dbReference type="PANTHER" id="PTHR11058">
    <property type="entry name" value="NADH-UBIQUINONE OXIDOREDUCTASE CHAIN 3"/>
    <property type="match status" value="1"/>
</dbReference>
<dbReference type="RefSeq" id="WP_113894279.1">
    <property type="nucleotide sequence ID" value="NZ_CP182882.1"/>
</dbReference>
<dbReference type="GO" id="GO:0005886">
    <property type="term" value="C:plasma membrane"/>
    <property type="evidence" value="ECO:0007669"/>
    <property type="project" value="UniProtKB-SubCell"/>
</dbReference>
<dbReference type="GO" id="GO:0050136">
    <property type="term" value="F:NADH dehydrogenase (quinone) (non-electrogenic) activity"/>
    <property type="evidence" value="ECO:0007669"/>
    <property type="project" value="UniProtKB-UniRule"/>
</dbReference>
<organism evidence="13 14">
    <name type="scientific">Aliarcobacter vitoriensis</name>
    <dbReference type="NCBI Taxonomy" id="2011099"/>
    <lineage>
        <taxon>Bacteria</taxon>
        <taxon>Pseudomonadati</taxon>
        <taxon>Campylobacterota</taxon>
        <taxon>Epsilonproteobacteria</taxon>
        <taxon>Campylobacterales</taxon>
        <taxon>Arcobacteraceae</taxon>
        <taxon>Aliarcobacter</taxon>
    </lineage>
</organism>
<dbReference type="InterPro" id="IPR023043">
    <property type="entry name" value="NAD(P)H_OxRDtase_bac/plastid"/>
</dbReference>
<evidence type="ECO:0000256" key="4">
    <source>
        <dbReference type="ARBA" id="ARBA00022475"/>
    </source>
</evidence>
<comment type="caution">
    <text evidence="13">The sequence shown here is derived from an EMBL/GenBank/DDBJ whole genome shotgun (WGS) entry which is preliminary data.</text>
</comment>
<evidence type="ECO:0000313" key="14">
    <source>
        <dbReference type="Proteomes" id="UP000252669"/>
    </source>
</evidence>
<feature type="transmembrane region" description="Helical" evidence="11">
    <location>
        <begin position="62"/>
        <end position="82"/>
    </location>
</feature>
<dbReference type="HAMAP" id="MF_01394">
    <property type="entry name" value="NDH1_NuoA"/>
    <property type="match status" value="1"/>
</dbReference>
<keyword evidence="7 11" id="KW-1278">Translocase</keyword>
<evidence type="ECO:0000256" key="10">
    <source>
        <dbReference type="ARBA" id="ARBA00023136"/>
    </source>
</evidence>
<feature type="transmembrane region" description="Helical" evidence="11">
    <location>
        <begin position="94"/>
        <end position="112"/>
    </location>
</feature>
<keyword evidence="3 11" id="KW-0813">Transport</keyword>
<keyword evidence="14" id="KW-1185">Reference proteome</keyword>
<evidence type="ECO:0000256" key="3">
    <source>
        <dbReference type="ARBA" id="ARBA00022448"/>
    </source>
</evidence>
<dbReference type="InterPro" id="IPR000440">
    <property type="entry name" value="NADH_UbQ/plastoQ_OxRdtase_su3"/>
</dbReference>
<dbReference type="GO" id="GO:0048038">
    <property type="term" value="F:quinone binding"/>
    <property type="evidence" value="ECO:0007669"/>
    <property type="project" value="UniProtKB-KW"/>
</dbReference>
<dbReference type="AlphaFoldDB" id="A0A366MSR6"/>
<dbReference type="Gene3D" id="1.20.58.1610">
    <property type="entry name" value="NADH:ubiquinone/plastoquinone oxidoreductase, chain 3"/>
    <property type="match status" value="1"/>
</dbReference>
<evidence type="ECO:0000256" key="12">
    <source>
        <dbReference type="RuleBase" id="RU003639"/>
    </source>
</evidence>
<dbReference type="EMBL" id="PDKB01000008">
    <property type="protein sequence ID" value="RBQ29097.1"/>
    <property type="molecule type" value="Genomic_DNA"/>
</dbReference>
<keyword evidence="10 11" id="KW-0472">Membrane</keyword>
<comment type="subunit">
    <text evidence="11">NDH-1 is composed of 14 different subunits. Subunits NuoA, H, J, K, L, M, N constitute the membrane sector of the complex.</text>
</comment>
<keyword evidence="11" id="KW-0830">Ubiquinone</keyword>
<evidence type="ECO:0000256" key="7">
    <source>
        <dbReference type="ARBA" id="ARBA00022967"/>
    </source>
</evidence>
<sequence length="120" mass="13467">MSAELILASAIFVAIGLILAGVFVLTRFIGPRNENSQLKNNVYESGITNPIGTTNIRFSVKFYLVAISFLLFDVEVIFMFPWAVNVVELGVAGLYKMFIFMGLLFIGLIYIYKKKALSWD</sequence>
<dbReference type="PANTHER" id="PTHR11058:SF22">
    <property type="entry name" value="NADH-QUINONE OXIDOREDUCTASE SUBUNIT A"/>
    <property type="match status" value="1"/>
</dbReference>
<evidence type="ECO:0000256" key="11">
    <source>
        <dbReference type="HAMAP-Rule" id="MF_01394"/>
    </source>
</evidence>
<evidence type="ECO:0000256" key="2">
    <source>
        <dbReference type="ARBA" id="ARBA00008472"/>
    </source>
</evidence>
<gene>
    <name evidence="11" type="primary">nuoA</name>
    <name evidence="13" type="ORF">CRU91_05805</name>
</gene>
<keyword evidence="6 11" id="KW-0874">Quinone</keyword>